<name>A0A8H7ZNJ4_9FUNG</name>
<reference evidence="2 3" key="1">
    <citation type="journal article" name="Sci. Rep.">
        <title>Genome-scale phylogenetic analyses confirm Olpidium as the closest living zoosporic fungus to the non-flagellated, terrestrial fungi.</title>
        <authorList>
            <person name="Chang Y."/>
            <person name="Rochon D."/>
            <person name="Sekimoto S."/>
            <person name="Wang Y."/>
            <person name="Chovatia M."/>
            <person name="Sandor L."/>
            <person name="Salamov A."/>
            <person name="Grigoriev I.V."/>
            <person name="Stajich J.E."/>
            <person name="Spatafora J.W."/>
        </authorList>
    </citation>
    <scope>NUCLEOTIDE SEQUENCE [LARGE SCALE GENOMIC DNA]</scope>
    <source>
        <strain evidence="2">S191</strain>
    </source>
</reference>
<evidence type="ECO:0000256" key="1">
    <source>
        <dbReference type="SAM" id="MobiDB-lite"/>
    </source>
</evidence>
<dbReference type="Proteomes" id="UP000673691">
    <property type="component" value="Unassembled WGS sequence"/>
</dbReference>
<proteinExistence type="predicted"/>
<sequence>MGALGGLSGTSSSEKVFYCFATSGKTRVREWGEGGVGLGRGNAGGPSQDYRRPEPSHSGTLSPPPDNTQRFLAPRRDKNNGDKKAAVAGCGNVQTAAADRKDKDYAVAADCSEEGGTTKCEEKAAA</sequence>
<feature type="region of interest" description="Disordered" evidence="1">
    <location>
        <begin position="30"/>
        <end position="86"/>
    </location>
</feature>
<organism evidence="2 3">
    <name type="scientific">Olpidium bornovanus</name>
    <dbReference type="NCBI Taxonomy" id="278681"/>
    <lineage>
        <taxon>Eukaryota</taxon>
        <taxon>Fungi</taxon>
        <taxon>Fungi incertae sedis</taxon>
        <taxon>Olpidiomycota</taxon>
        <taxon>Olpidiomycotina</taxon>
        <taxon>Olpidiomycetes</taxon>
        <taxon>Olpidiales</taxon>
        <taxon>Olpidiaceae</taxon>
        <taxon>Olpidium</taxon>
    </lineage>
</organism>
<feature type="compositionally biased region" description="Basic and acidic residues" evidence="1">
    <location>
        <begin position="74"/>
        <end position="85"/>
    </location>
</feature>
<gene>
    <name evidence="2" type="ORF">BJ554DRAFT_3834</name>
</gene>
<feature type="compositionally biased region" description="Gly residues" evidence="1">
    <location>
        <begin position="33"/>
        <end position="44"/>
    </location>
</feature>
<accession>A0A8H7ZNJ4</accession>
<evidence type="ECO:0000313" key="2">
    <source>
        <dbReference type="EMBL" id="KAG5456430.1"/>
    </source>
</evidence>
<dbReference type="EMBL" id="JAEFCI010011762">
    <property type="protein sequence ID" value="KAG5456430.1"/>
    <property type="molecule type" value="Genomic_DNA"/>
</dbReference>
<protein>
    <submittedName>
        <fullName evidence="2">Uncharacterized protein</fullName>
    </submittedName>
</protein>
<dbReference type="AlphaFoldDB" id="A0A8H7ZNJ4"/>
<feature type="non-terminal residue" evidence="2">
    <location>
        <position position="126"/>
    </location>
</feature>
<evidence type="ECO:0000313" key="3">
    <source>
        <dbReference type="Proteomes" id="UP000673691"/>
    </source>
</evidence>
<keyword evidence="3" id="KW-1185">Reference proteome</keyword>
<comment type="caution">
    <text evidence="2">The sequence shown here is derived from an EMBL/GenBank/DDBJ whole genome shotgun (WGS) entry which is preliminary data.</text>
</comment>